<reference evidence="1" key="2">
    <citation type="submission" date="2019-04" db="EMBL/GenBank/DDBJ databases">
        <authorList>
            <person name="Zou H."/>
        </authorList>
    </citation>
    <scope>NUCLEOTIDE SEQUENCE</scope>
    <source>
        <strain evidence="1">2015oxa</strain>
    </source>
</reference>
<dbReference type="AlphaFoldDB" id="A0AAW6QUU7"/>
<dbReference type="EMBL" id="SUNE01000003">
    <property type="protein sequence ID" value="MDG5899581.1"/>
    <property type="molecule type" value="Genomic_DNA"/>
</dbReference>
<evidence type="ECO:0000313" key="1">
    <source>
        <dbReference type="EMBL" id="MDG5899581.1"/>
    </source>
</evidence>
<accession>A0AAW6QUU7</accession>
<dbReference type="Proteomes" id="UP001152518">
    <property type="component" value="Unassembled WGS sequence"/>
</dbReference>
<sequence length="122" mass="14388">MQKKSERMDRVEFATLKIYEYVDDLFTCISDLVRTDIEELMNNSSHGLSRDELVMLLYSLFQGQKLVAKTESRGFFTPTYDEIERALNEENDHMHHSNNTYYGLTSGAMEQYRELKQKFKIA</sequence>
<organism evidence="1">
    <name type="scientific">Shewanella xiamenensis</name>
    <dbReference type="NCBI Taxonomy" id="332186"/>
    <lineage>
        <taxon>Bacteria</taxon>
        <taxon>Pseudomonadati</taxon>
        <taxon>Pseudomonadota</taxon>
        <taxon>Gammaproteobacteria</taxon>
        <taxon>Alteromonadales</taxon>
        <taxon>Shewanellaceae</taxon>
        <taxon>Shewanella</taxon>
    </lineage>
</organism>
<proteinExistence type="predicted"/>
<comment type="caution">
    <text evidence="1">The sequence shown here is derived from an EMBL/GenBank/DDBJ whole genome shotgun (WGS) entry which is preliminary data.</text>
</comment>
<protein>
    <submittedName>
        <fullName evidence="1">Uncharacterized protein</fullName>
    </submittedName>
</protein>
<name>A0AAW6QUU7_9GAMM</name>
<dbReference type="RefSeq" id="WP_279254936.1">
    <property type="nucleotide sequence ID" value="NZ_SUNE01000003.1"/>
</dbReference>
<reference evidence="1" key="1">
    <citation type="journal article" date="2019" name="Int J Environ Res Public Health">
        <title>Characterization of Chromosome-Mediated BlaOXA-894 in Shewanella xiamenensis Isolated from Pig Wastewater.</title>
        <authorList>
            <person name="Zou H."/>
            <person name="Zhou Z."/>
            <person name="Xia H."/>
            <person name="Zhao Q."/>
            <person name="Li X."/>
        </authorList>
    </citation>
    <scope>NUCLEOTIDE SEQUENCE</scope>
    <source>
        <strain evidence="1">2015oxa</strain>
    </source>
</reference>
<gene>
    <name evidence="1" type="ORF">E2650_06645</name>
</gene>